<dbReference type="InterPro" id="IPR036813">
    <property type="entry name" value="Tachylectin2_sf"/>
</dbReference>
<keyword evidence="4" id="KW-1185">Reference proteome</keyword>
<dbReference type="Proteomes" id="UP000653797">
    <property type="component" value="Unassembled WGS sequence"/>
</dbReference>
<feature type="compositionally biased region" description="Polar residues" evidence="1">
    <location>
        <begin position="1187"/>
        <end position="1201"/>
    </location>
</feature>
<dbReference type="SUPFAM" id="SSF50934">
    <property type="entry name" value="Tachylectin-2"/>
    <property type="match status" value="1"/>
</dbReference>
<evidence type="ECO:0000313" key="4">
    <source>
        <dbReference type="Proteomes" id="UP000653797"/>
    </source>
</evidence>
<evidence type="ECO:0000259" key="2">
    <source>
        <dbReference type="Pfam" id="PF21959"/>
    </source>
</evidence>
<name>A0A927AX35_9BACT</name>
<dbReference type="SUPFAM" id="SSF117074">
    <property type="entry name" value="Hypothetical protein PA1324"/>
    <property type="match status" value="1"/>
</dbReference>
<dbReference type="RefSeq" id="WP_191037041.1">
    <property type="nucleotide sequence ID" value="NZ_JACXAA010000001.1"/>
</dbReference>
<feature type="domain" description="DUF6923" evidence="2">
    <location>
        <begin position="459"/>
        <end position="540"/>
    </location>
</feature>
<dbReference type="Pfam" id="PF21959">
    <property type="entry name" value="DUF6923"/>
    <property type="match status" value="2"/>
</dbReference>
<proteinExistence type="predicted"/>
<evidence type="ECO:0000313" key="3">
    <source>
        <dbReference type="EMBL" id="MBD2751394.1"/>
    </source>
</evidence>
<gene>
    <name evidence="3" type="ORF">IC230_00710</name>
</gene>
<organism evidence="3 4">
    <name type="scientific">Spirosoma validum</name>
    <dbReference type="NCBI Taxonomy" id="2771355"/>
    <lineage>
        <taxon>Bacteria</taxon>
        <taxon>Pseudomonadati</taxon>
        <taxon>Bacteroidota</taxon>
        <taxon>Cytophagia</taxon>
        <taxon>Cytophagales</taxon>
        <taxon>Cytophagaceae</taxon>
        <taxon>Spirosoma</taxon>
    </lineage>
</organism>
<sequence length="2173" mass="219075">MKQTFIYSPRNRRALFRLIHWTMFSALLATFIPLLGNTALAQTPFTCQNGVSYRIQGNPSALYQISLRTGVATLLTSAATLGNRNLQGLGYNPLDNFLYASISGTNTILRIGSDGASTVITVPTLAPAAYAAGDVGPDGVFYLYVPSTTTMAKINLSTLAVTTITLSAGANLQDISISSDGASIYGISTGNGNLVRYATTGGAQTLTDVGFGTGLTFSTYFGSNAVGTNPGNTRGNLYAIDNATSTTYEVVGPEIPLAESGTQISPVLATAITNTDGARCINSLATNQGNFVCTAGQAFIVTGTQGYPDNSCTDAGNSVLAEYNLQTGALVATSTQLINNFNTRTTINNLGYNVTDGRLWGYRNGTNQLVRIGTGRTVDYFAINGLSNDCIYGDQNTNNSVFVAGDVNTSGVMYLFNGFNGDRFIRVDLNPASATYLQKLSDVVVTGATLIGDNGVKDLAFNPIDNQLYGIRAVDNHLLRVNPTTGVATDLGLATGIGTLGSGDFLVAFFDNLGALYTQRSGGDDVYKIPNVSTGARTGSVFIANGAAIGGNGDGARCPFSTIESYTISGTVFNDANGLLGTPANTVDGTAVSTLGSNTLYANLVNTSGNVVTSTTLASGTFSFTGVSGNSSFSVILTNAPVTLGTPPLSTTLAGVANTGEFVGTGAGSDGTPDGVISVSVAAANVTNVKLGVDRLPVADPKTATAQLNPGGTTRVTVPTLTGSDPEDGTYTGVSVSNTVIIQSLPTNGTLYYNNAVATVGQVIPNYNPALLQVDPSDGPISVTFTYSERDAAGKDSPAALVTVPFTGVTISGTVFNDANGLVDGIVNGTAVSSLAGNTFSANLVGPAGTVLATTTLTGGAYSFTDVTANTSYSVVLSNTPGTVGSAPPSTTLTGSAVNTGEHVGATAGSDGTPNGVLPVTVVTSNVTDANFGVDRLPTADPKTATTQPNPGGTNTVVVPTLTGSDPEDGTYTGTTNSNTVVIQSLPSNGTLAYNGTPVTVGQVIPNYNPTLLTVDPADGPVSVTFTYSERDAAGLNSPAALVTIPFANALVSISGTVFNDANGLVDGIVNGTAVSSLAGNTFSANLVGPAGTVLATTTLTGGAYTFTGVSPSTSYSVVLSNTPGTVGSAPPSTTLTGSVVNTGENVGVTAGSDGTPNGVLPVTVVTTSVTNANFGLDRRPTADPKTATTQANPGGTNTVVVPTLTGSDPEDGTYTGTTNSNTVVIQSLPSNGTLAYNGTPVTAGQVIPNYNPTLLTVDPADGPVSVTFTYSERDAAGLNSPAALVTIPFGNALVSISGTVFNDANGLVDGIVNGTAVSSLAGNTFSANLVGPAGTVLATTTLTGGAYSFTSVTANTSYSVVLSNTPGTVGSAPPSTTLTGSVVNTGENVGATAGSDGTPNGVLPVTVATTSVTNANFGLDRRPTADPKTATVQVNPGGTNTVVVPTLTGSDPEDGTYTGTTNSNTVVIQSLPSNGTLAYNGTPVTAGQVIPNYNPTLLTVDPADGPVSVTLTYSERDAAGLNSPAALVTIPFANALVSLSGNVFNDANGSVFKDANESAINGPTLPVYVSLVQAGSVVATVPVSSTGGYSFTAVSPNTSYSVVLTTNPAGSATPSLPTSWTNTGEELGGFGLSDGSPNGILAVAVATTSVTNANFGIEQLPTAGSGINTVFNPGGTTPVTVPTNTFSNTSASTDVTPGFVVALRVVAFPSNTTSLTIGGSVYTASSPEFSGPNPFGVEVDTDGSGNPLQTFQVDPTNDSQPVSIPFRVLDNALKFSANIGTAVLNFTGPVTISGMVYNDANGLVDNTVNGIAVSVLASNAFSANLIGPAGTVVATTMLSGGAYSFTGVTTNTSYSVVLSNTPGTIGSAPPSTALLNGVVNTGENIGAGAGSDGTPNGVIAVAVGTTSVTNVNFGVERLPTAEAKTATSQLNPGGANTVTVPTLTGIDPEDGTYTGVSLSNTVVIQSLPTNGTLYYNGLPITTAGQVIPNYNPALLTLDPVDGPVSVTFTYSERDAAGLNSPPALVTIPFVIAPDLTPIIYARPSTVYGTTNLTVVVDVVELLNVPTSGLITVKVTRDAKVSLVFPPSATLINGRSVQNSIWTYDGSDPNYYVLTTTEVVPAGDRLSFGFTGVLTPGATTGTLTISPVIIGGSGSEIRVNNNVDADKIDYFQQ</sequence>
<dbReference type="SUPFAM" id="SSF63825">
    <property type="entry name" value="YWTD domain"/>
    <property type="match status" value="1"/>
</dbReference>
<reference evidence="3" key="1">
    <citation type="submission" date="2020-09" db="EMBL/GenBank/DDBJ databases">
        <authorList>
            <person name="Kim M.K."/>
        </authorList>
    </citation>
    <scope>NUCLEOTIDE SEQUENCE</scope>
    <source>
        <strain evidence="3">BT704</strain>
    </source>
</reference>
<evidence type="ECO:0000256" key="1">
    <source>
        <dbReference type="SAM" id="MobiDB-lite"/>
    </source>
</evidence>
<feature type="region of interest" description="Disordered" evidence="1">
    <location>
        <begin position="1177"/>
        <end position="1201"/>
    </location>
</feature>
<protein>
    <recommendedName>
        <fullName evidence="2">DUF6923 domain-containing protein</fullName>
    </recommendedName>
</protein>
<accession>A0A927AX35</accession>
<dbReference type="EMBL" id="JACXAA010000001">
    <property type="protein sequence ID" value="MBD2751394.1"/>
    <property type="molecule type" value="Genomic_DNA"/>
</dbReference>
<dbReference type="Gene3D" id="2.60.40.10">
    <property type="entry name" value="Immunoglobulins"/>
    <property type="match status" value="2"/>
</dbReference>
<dbReference type="InterPro" id="IPR054215">
    <property type="entry name" value="DUF6923"/>
</dbReference>
<feature type="domain" description="DUF6923" evidence="2">
    <location>
        <begin position="55"/>
        <end position="281"/>
    </location>
</feature>
<comment type="caution">
    <text evidence="3">The sequence shown here is derived from an EMBL/GenBank/DDBJ whole genome shotgun (WGS) entry which is preliminary data.</text>
</comment>
<dbReference type="InterPro" id="IPR013783">
    <property type="entry name" value="Ig-like_fold"/>
</dbReference>